<protein>
    <submittedName>
        <fullName evidence="2">Uncharacterized protein</fullName>
    </submittedName>
</protein>
<keyword evidence="1" id="KW-1133">Transmembrane helix</keyword>
<keyword evidence="1" id="KW-0472">Membrane</keyword>
<dbReference type="KEGG" id="mfeu:H1D33_20470"/>
<feature type="transmembrane region" description="Helical" evidence="1">
    <location>
        <begin position="12"/>
        <end position="35"/>
    </location>
</feature>
<keyword evidence="3" id="KW-1185">Reference proteome</keyword>
<evidence type="ECO:0000313" key="2">
    <source>
        <dbReference type="EMBL" id="QLQ35727.1"/>
    </source>
</evidence>
<sequence length="140" mass="15002">MTVDSLPGRPPLARTIAVAQVALVVAFLAVAALWWGRMVSADAGPAELRTGAYDPKDLVPFGMHGWNPFMWLYGLTALLYLAGLASPLLAGYGVMLLARERRSLPRGLRTLLLAGVVAGVVATLLRFTPAGADMQAWWLD</sequence>
<evidence type="ECO:0000313" key="3">
    <source>
        <dbReference type="Proteomes" id="UP000510844"/>
    </source>
</evidence>
<keyword evidence="1" id="KW-0812">Transmembrane</keyword>
<dbReference type="RefSeq" id="WP_181568255.1">
    <property type="nucleotide sequence ID" value="NZ_CP059322.2"/>
</dbReference>
<feature type="transmembrane region" description="Helical" evidence="1">
    <location>
        <begin position="70"/>
        <end position="98"/>
    </location>
</feature>
<name>A0A7L6B199_9ACTN</name>
<gene>
    <name evidence="2" type="ORF">H1D33_20470</name>
</gene>
<accession>A0A7L6B199</accession>
<evidence type="ECO:0000256" key="1">
    <source>
        <dbReference type="SAM" id="Phobius"/>
    </source>
</evidence>
<dbReference type="Proteomes" id="UP000510844">
    <property type="component" value="Chromosome"/>
</dbReference>
<dbReference type="EMBL" id="CP059322">
    <property type="protein sequence ID" value="QLQ35727.1"/>
    <property type="molecule type" value="Genomic_DNA"/>
</dbReference>
<dbReference type="AlphaFoldDB" id="A0A7L6B199"/>
<reference evidence="2 3" key="2">
    <citation type="journal article" date="2021" name="Mar. Drugs">
        <title>A New Micromonospora Strain with Antibiotic Activity Isolated from the Microbiome of a Mid-Atlantic Deep-Sea Sponge.</title>
        <authorList>
            <person name="Back C.R."/>
            <person name="Stennett H.L."/>
            <person name="Williams S.E."/>
            <person name="Wang L."/>
            <person name="Ojeda Gomez J."/>
            <person name="Abdulle O.M."/>
            <person name="Duffy T."/>
            <person name="Neal C."/>
            <person name="Mantell J."/>
            <person name="Jepson M.A."/>
            <person name="Hendry K.R."/>
            <person name="Powell D."/>
            <person name="Stach J.E.M."/>
            <person name="Essex-Lopresti A.E."/>
            <person name="Willis C.L."/>
            <person name="Curnow P."/>
            <person name="Race P.R."/>
        </authorList>
    </citation>
    <scope>NUCLEOTIDE SEQUENCE [LARGE SCALE GENOMIC DNA]</scope>
    <source>
        <strain evidence="2 3">28ISP2-46</strain>
    </source>
</reference>
<reference evidence="3" key="1">
    <citation type="submission" date="2020-07" db="EMBL/GenBank/DDBJ databases">
        <title>A new Micromonospora strain with potent antibiotic activity isolated from the microbiome of a mid-Atlantic deep-sea sponge.</title>
        <authorList>
            <person name="Back C.R."/>
            <person name="Stennett H.L."/>
            <person name="Williams S.E."/>
            <person name="Wang L."/>
            <person name="Ojeda Gomez J."/>
            <person name="Abdulle O.M."/>
            <person name="Duffy T."/>
            <person name="Hendry K.R."/>
            <person name="Powell D."/>
            <person name="Stach J.E."/>
            <person name="Essex-Lopresti A.E."/>
            <person name="Willis C.L."/>
            <person name="Curnow P."/>
            <person name="Race P.R."/>
        </authorList>
    </citation>
    <scope>NUCLEOTIDE SEQUENCE [LARGE SCALE GENOMIC DNA]</scope>
    <source>
        <strain evidence="3">28ISP2-46</strain>
    </source>
</reference>
<proteinExistence type="predicted"/>
<feature type="transmembrane region" description="Helical" evidence="1">
    <location>
        <begin position="110"/>
        <end position="128"/>
    </location>
</feature>
<organism evidence="2 3">
    <name type="scientific">Micromonospora robiginosa</name>
    <dbReference type="NCBI Taxonomy" id="2749844"/>
    <lineage>
        <taxon>Bacteria</taxon>
        <taxon>Bacillati</taxon>
        <taxon>Actinomycetota</taxon>
        <taxon>Actinomycetes</taxon>
        <taxon>Micromonosporales</taxon>
        <taxon>Micromonosporaceae</taxon>
        <taxon>Micromonospora</taxon>
    </lineage>
</organism>